<evidence type="ECO:0000313" key="1">
    <source>
        <dbReference type="EMBL" id="KUJ15434.1"/>
    </source>
</evidence>
<accession>A0A194X5T1</accession>
<dbReference type="InParanoid" id="A0A194X5T1"/>
<name>A0A194X5T1_MOLSC</name>
<dbReference type="RefSeq" id="XP_018069789.1">
    <property type="nucleotide sequence ID" value="XM_018213195.1"/>
</dbReference>
<organism evidence="1 2">
    <name type="scientific">Mollisia scopiformis</name>
    <name type="common">Conifer needle endophyte fungus</name>
    <name type="synonym">Phialocephala scopiformis</name>
    <dbReference type="NCBI Taxonomy" id="149040"/>
    <lineage>
        <taxon>Eukaryota</taxon>
        <taxon>Fungi</taxon>
        <taxon>Dikarya</taxon>
        <taxon>Ascomycota</taxon>
        <taxon>Pezizomycotina</taxon>
        <taxon>Leotiomycetes</taxon>
        <taxon>Helotiales</taxon>
        <taxon>Mollisiaceae</taxon>
        <taxon>Mollisia</taxon>
    </lineage>
</organism>
<sequence length="345" mass="40046">MSSQELLHEPPSISPEEFEFGRLKPLSHSAESISKAIIQFNKRETYSVYSMAEDPCPRRRMGAENFKHHGTWNLGNPHNLEDIKKYFGYFNDVYFNGLLTGYCTLELVDGGAMKRRYGSDCGGRCQPYFPGEEIDSRHKATKPQIIITIRSLANYRDKYAAIKEYHLVILHEMLHAMFDIFECRCYRGCLDRTNREASGGHHIAWQAAAKALERGVWLGANPFDLYFDLRREVCLAADMMLGNKLPNEATLRILRLDIELILKSLKEQRAEENQDLKERSAWSRLIRASNSCISKQQTVDAWDRNFGFERDKWPYRSHCMERGERDLWGMPSSTISANELWQFRA</sequence>
<proteinExistence type="predicted"/>
<reference evidence="1 2" key="1">
    <citation type="submission" date="2015-10" db="EMBL/GenBank/DDBJ databases">
        <title>Full genome of DAOMC 229536 Phialocephala scopiformis, a fungal endophyte of spruce producing the potent anti-insectan compound rugulosin.</title>
        <authorList>
            <consortium name="DOE Joint Genome Institute"/>
            <person name="Walker A.K."/>
            <person name="Frasz S.L."/>
            <person name="Seifert K.A."/>
            <person name="Miller J.D."/>
            <person name="Mondo S.J."/>
            <person name="Labutti K."/>
            <person name="Lipzen A."/>
            <person name="Dockter R."/>
            <person name="Kennedy M."/>
            <person name="Grigoriev I.V."/>
            <person name="Spatafora J.W."/>
        </authorList>
    </citation>
    <scope>NUCLEOTIDE SEQUENCE [LARGE SCALE GENOMIC DNA]</scope>
    <source>
        <strain evidence="1 2">CBS 120377</strain>
    </source>
</reference>
<gene>
    <name evidence="1" type="ORF">LY89DRAFT_670906</name>
</gene>
<dbReference type="OrthoDB" id="5236983at2759"/>
<dbReference type="EMBL" id="KQ947418">
    <property type="protein sequence ID" value="KUJ15434.1"/>
    <property type="molecule type" value="Genomic_DNA"/>
</dbReference>
<protein>
    <submittedName>
        <fullName evidence="1">Uncharacterized protein</fullName>
    </submittedName>
</protein>
<evidence type="ECO:0000313" key="2">
    <source>
        <dbReference type="Proteomes" id="UP000070700"/>
    </source>
</evidence>
<dbReference type="GeneID" id="28822921"/>
<dbReference type="Proteomes" id="UP000070700">
    <property type="component" value="Unassembled WGS sequence"/>
</dbReference>
<keyword evidence="2" id="KW-1185">Reference proteome</keyword>
<dbReference type="AlphaFoldDB" id="A0A194X5T1"/>
<dbReference type="KEGG" id="psco:LY89DRAFT_670906"/>